<keyword evidence="4 9" id="KW-0812">Transmembrane</keyword>
<comment type="similarity">
    <text evidence="9">Belongs to the TatA/E family.</text>
</comment>
<comment type="subcellular location">
    <subcellularLocation>
        <location evidence="1 9">Cell membrane</location>
        <topology evidence="1 9">Single-pass membrane protein</topology>
    </subcellularLocation>
</comment>
<evidence type="ECO:0000256" key="10">
    <source>
        <dbReference type="SAM" id="MobiDB-lite"/>
    </source>
</evidence>
<dbReference type="Gene3D" id="1.20.5.3310">
    <property type="match status" value="1"/>
</dbReference>
<keyword evidence="2 9" id="KW-0813">Transport</keyword>
<keyword evidence="3 9" id="KW-1003">Cell membrane</keyword>
<protein>
    <recommendedName>
        <fullName evidence="9">Sec-independent protein translocase protein TatA</fullName>
    </recommendedName>
</protein>
<name>A0ABU7XKX0_9HYPH</name>
<evidence type="ECO:0000256" key="3">
    <source>
        <dbReference type="ARBA" id="ARBA00022475"/>
    </source>
</evidence>
<evidence type="ECO:0000256" key="7">
    <source>
        <dbReference type="ARBA" id="ARBA00023010"/>
    </source>
</evidence>
<dbReference type="NCBIfam" id="TIGR01411">
    <property type="entry name" value="tatAE"/>
    <property type="match status" value="1"/>
</dbReference>
<gene>
    <name evidence="9" type="primary">tatA</name>
    <name evidence="11" type="ORF">V3H18_16005</name>
</gene>
<dbReference type="InterPro" id="IPR006312">
    <property type="entry name" value="TatA/E"/>
</dbReference>
<evidence type="ECO:0000313" key="11">
    <source>
        <dbReference type="EMBL" id="MEF3368039.1"/>
    </source>
</evidence>
<dbReference type="NCBIfam" id="NF001940">
    <property type="entry name" value="PRK00720.1"/>
    <property type="match status" value="1"/>
</dbReference>
<feature type="region of interest" description="Disordered" evidence="10">
    <location>
        <begin position="45"/>
        <end position="79"/>
    </location>
</feature>
<dbReference type="RefSeq" id="WP_332083077.1">
    <property type="nucleotide sequence ID" value="NZ_JAZHYN010000075.1"/>
</dbReference>
<keyword evidence="5 9" id="KW-0653">Protein transport</keyword>
<organism evidence="11 12">
    <name type="scientific">Methylocystis borbori</name>
    <dbReference type="NCBI Taxonomy" id="3118750"/>
    <lineage>
        <taxon>Bacteria</taxon>
        <taxon>Pseudomonadati</taxon>
        <taxon>Pseudomonadota</taxon>
        <taxon>Alphaproteobacteria</taxon>
        <taxon>Hyphomicrobiales</taxon>
        <taxon>Methylocystaceae</taxon>
        <taxon>Methylocystis</taxon>
    </lineage>
</organism>
<proteinExistence type="inferred from homology"/>
<sequence>MGGLSIWHWIIVGGVVFILFGGKFKISDVMGDVAKGIKAFKKGMTEEETADVKEQPPTSLPRQAADQVGDNKFSETKKI</sequence>
<evidence type="ECO:0000256" key="5">
    <source>
        <dbReference type="ARBA" id="ARBA00022927"/>
    </source>
</evidence>
<comment type="subunit">
    <text evidence="9">The Tat system comprises two distinct complexes: a TatABC complex, containing multiple copies of TatA, TatB and TatC subunits, and a separate TatA complex, containing only TatA subunits. Substrates initially bind to the TatABC complex, which probably triggers association of the separate TatA complex to form the active translocon.</text>
</comment>
<feature type="transmembrane region" description="Helical" evidence="9">
    <location>
        <begin position="6"/>
        <end position="22"/>
    </location>
</feature>
<keyword evidence="6 9" id="KW-1133">Transmembrane helix</keyword>
<evidence type="ECO:0000256" key="9">
    <source>
        <dbReference type="HAMAP-Rule" id="MF_00236"/>
    </source>
</evidence>
<dbReference type="EMBL" id="JAZHYN010000075">
    <property type="protein sequence ID" value="MEF3368039.1"/>
    <property type="molecule type" value="Genomic_DNA"/>
</dbReference>
<accession>A0ABU7XKX0</accession>
<keyword evidence="8 9" id="KW-0472">Membrane</keyword>
<evidence type="ECO:0000313" key="12">
    <source>
        <dbReference type="Proteomes" id="UP001350748"/>
    </source>
</evidence>
<dbReference type="InterPro" id="IPR003369">
    <property type="entry name" value="TatA/B/E"/>
</dbReference>
<evidence type="ECO:0000256" key="8">
    <source>
        <dbReference type="ARBA" id="ARBA00023136"/>
    </source>
</evidence>
<evidence type="ECO:0000256" key="6">
    <source>
        <dbReference type="ARBA" id="ARBA00022989"/>
    </source>
</evidence>
<comment type="caution">
    <text evidence="11">The sequence shown here is derived from an EMBL/GenBank/DDBJ whole genome shotgun (WGS) entry which is preliminary data.</text>
</comment>
<evidence type="ECO:0000256" key="1">
    <source>
        <dbReference type="ARBA" id="ARBA00004162"/>
    </source>
</evidence>
<dbReference type="HAMAP" id="MF_00236">
    <property type="entry name" value="TatA_E"/>
    <property type="match status" value="1"/>
</dbReference>
<evidence type="ECO:0000256" key="2">
    <source>
        <dbReference type="ARBA" id="ARBA00022448"/>
    </source>
</evidence>
<dbReference type="PANTHER" id="PTHR42982">
    <property type="entry name" value="SEC-INDEPENDENT PROTEIN TRANSLOCASE PROTEIN TATA"/>
    <property type="match status" value="1"/>
</dbReference>
<dbReference type="Pfam" id="PF02416">
    <property type="entry name" value="TatA_B_E"/>
    <property type="match status" value="1"/>
</dbReference>
<dbReference type="PANTHER" id="PTHR42982:SF1">
    <property type="entry name" value="SEC-INDEPENDENT PROTEIN TRANSLOCASE PROTEIN TATA"/>
    <property type="match status" value="1"/>
</dbReference>
<keyword evidence="7 9" id="KW-0811">Translocation</keyword>
<comment type="function">
    <text evidence="9">Part of the twin-arginine translocation (Tat) system that transports large folded proteins containing a characteristic twin-arginine motif in their signal peptide across membranes. TatA could form the protein-conducting channel of the Tat system.</text>
</comment>
<evidence type="ECO:0000256" key="4">
    <source>
        <dbReference type="ARBA" id="ARBA00022692"/>
    </source>
</evidence>
<dbReference type="Proteomes" id="UP001350748">
    <property type="component" value="Unassembled WGS sequence"/>
</dbReference>
<keyword evidence="12" id="KW-1185">Reference proteome</keyword>
<reference evidence="11 12" key="1">
    <citation type="submission" date="2024-02" db="EMBL/GenBank/DDBJ databases">
        <authorList>
            <person name="Grouzdev D."/>
        </authorList>
    </citation>
    <scope>NUCLEOTIDE SEQUENCE [LARGE SCALE GENOMIC DNA]</scope>
    <source>
        <strain evidence="11 12">9N</strain>
    </source>
</reference>